<evidence type="ECO:0000313" key="3">
    <source>
        <dbReference type="Proteomes" id="UP000701801"/>
    </source>
</evidence>
<sequence>MAASLRIALLNCDTPVPNVLAKRGLYSDLFAELLRNTASKTPELSGLELDFKAYDSVKGEEPSGEELAQLDAIVISGAVHHSRTDHRAGVYILHPSIKLFGACFGHQILCHALFSGPGQNIVSAEEWELGACPVDLSPTFLSHFGPVTSNKKNPKQMRQQFVHLDHVALSALPRGFHSIGRTERCAVEGVWKKGRLLTFQGHAEFDRMVNRETVKVFGYKKWGNEFLREALDAVERDDDSVWAASVMLRFFLEEADVERSERFGGNVVSSSSGEELRVRARL</sequence>
<dbReference type="InterPro" id="IPR044992">
    <property type="entry name" value="ChyE-like"/>
</dbReference>
<comment type="caution">
    <text evidence="2">The sequence shown here is derived from an EMBL/GenBank/DDBJ whole genome shotgun (WGS) entry which is preliminary data.</text>
</comment>
<dbReference type="EMBL" id="CAJVRM010000720">
    <property type="protein sequence ID" value="CAG8983291.1"/>
    <property type="molecule type" value="Genomic_DNA"/>
</dbReference>
<dbReference type="Pfam" id="PF00117">
    <property type="entry name" value="GATase"/>
    <property type="match status" value="1"/>
</dbReference>
<protein>
    <recommendedName>
        <fullName evidence="1">Glutamine amidotransferase domain-containing protein</fullName>
    </recommendedName>
</protein>
<dbReference type="InterPro" id="IPR017926">
    <property type="entry name" value="GATASE"/>
</dbReference>
<accession>A0A9N9M316</accession>
<dbReference type="SUPFAM" id="SSF52317">
    <property type="entry name" value="Class I glutamine amidotransferase-like"/>
    <property type="match status" value="1"/>
</dbReference>
<dbReference type="OrthoDB" id="1669814at2759"/>
<keyword evidence="3" id="KW-1185">Reference proteome</keyword>
<dbReference type="PANTHER" id="PTHR42695">
    <property type="entry name" value="GLUTAMINE AMIDOTRANSFERASE YLR126C-RELATED"/>
    <property type="match status" value="1"/>
</dbReference>
<dbReference type="InterPro" id="IPR029062">
    <property type="entry name" value="Class_I_gatase-like"/>
</dbReference>
<dbReference type="PROSITE" id="PS51273">
    <property type="entry name" value="GATASE_TYPE_1"/>
    <property type="match status" value="1"/>
</dbReference>
<feature type="domain" description="Glutamine amidotransferase" evidence="1">
    <location>
        <begin position="48"/>
        <end position="206"/>
    </location>
</feature>
<organism evidence="2 3">
    <name type="scientific">Hymenoscyphus albidus</name>
    <dbReference type="NCBI Taxonomy" id="595503"/>
    <lineage>
        <taxon>Eukaryota</taxon>
        <taxon>Fungi</taxon>
        <taxon>Dikarya</taxon>
        <taxon>Ascomycota</taxon>
        <taxon>Pezizomycotina</taxon>
        <taxon>Leotiomycetes</taxon>
        <taxon>Helotiales</taxon>
        <taxon>Helotiaceae</taxon>
        <taxon>Hymenoscyphus</taxon>
    </lineage>
</organism>
<reference evidence="2" key="1">
    <citation type="submission" date="2021-07" db="EMBL/GenBank/DDBJ databases">
        <authorList>
            <person name="Durling M."/>
        </authorList>
    </citation>
    <scope>NUCLEOTIDE SEQUENCE</scope>
</reference>
<dbReference type="Proteomes" id="UP000701801">
    <property type="component" value="Unassembled WGS sequence"/>
</dbReference>
<evidence type="ECO:0000259" key="1">
    <source>
        <dbReference type="Pfam" id="PF00117"/>
    </source>
</evidence>
<proteinExistence type="predicted"/>
<gene>
    <name evidence="2" type="ORF">HYALB_00002728</name>
</gene>
<dbReference type="Gene3D" id="3.40.50.880">
    <property type="match status" value="1"/>
</dbReference>
<name>A0A9N9M316_9HELO</name>
<dbReference type="GO" id="GO:0005634">
    <property type="term" value="C:nucleus"/>
    <property type="evidence" value="ECO:0007669"/>
    <property type="project" value="TreeGrafter"/>
</dbReference>
<dbReference type="PANTHER" id="PTHR42695:SF6">
    <property type="entry name" value="GLUTAMINE AMIDOTRANSFERASE DOMAIN-CONTAINING PROTEIN"/>
    <property type="match status" value="1"/>
</dbReference>
<dbReference type="AlphaFoldDB" id="A0A9N9M316"/>
<evidence type="ECO:0000313" key="2">
    <source>
        <dbReference type="EMBL" id="CAG8983291.1"/>
    </source>
</evidence>
<dbReference type="GO" id="GO:0005829">
    <property type="term" value="C:cytosol"/>
    <property type="evidence" value="ECO:0007669"/>
    <property type="project" value="TreeGrafter"/>
</dbReference>